<reference evidence="2" key="1">
    <citation type="submission" date="2018-02" db="EMBL/GenBank/DDBJ databases">
        <authorList>
            <person name="Cohen D.B."/>
            <person name="Kent A.D."/>
        </authorList>
    </citation>
    <scope>NUCLEOTIDE SEQUENCE</scope>
</reference>
<keyword evidence="1" id="KW-0812">Transmembrane</keyword>
<name>A0A2N9FK07_FAGSY</name>
<organism evidence="2">
    <name type="scientific">Fagus sylvatica</name>
    <name type="common">Beechnut</name>
    <dbReference type="NCBI Taxonomy" id="28930"/>
    <lineage>
        <taxon>Eukaryota</taxon>
        <taxon>Viridiplantae</taxon>
        <taxon>Streptophyta</taxon>
        <taxon>Embryophyta</taxon>
        <taxon>Tracheophyta</taxon>
        <taxon>Spermatophyta</taxon>
        <taxon>Magnoliopsida</taxon>
        <taxon>eudicotyledons</taxon>
        <taxon>Gunneridae</taxon>
        <taxon>Pentapetalae</taxon>
        <taxon>rosids</taxon>
        <taxon>fabids</taxon>
        <taxon>Fagales</taxon>
        <taxon>Fagaceae</taxon>
        <taxon>Fagus</taxon>
    </lineage>
</organism>
<protein>
    <submittedName>
        <fullName evidence="2">Uncharacterized protein</fullName>
    </submittedName>
</protein>
<dbReference type="AlphaFoldDB" id="A0A2N9FK07"/>
<sequence length="33" mass="3701">MEVLGLWSKIQKAHGFGGIWLWVVDVVVAICFV</sequence>
<accession>A0A2N9FK07</accession>
<keyword evidence="1" id="KW-1133">Transmembrane helix</keyword>
<gene>
    <name evidence="2" type="ORF">FSB_LOCUS15405</name>
</gene>
<evidence type="ECO:0000256" key="1">
    <source>
        <dbReference type="SAM" id="Phobius"/>
    </source>
</evidence>
<evidence type="ECO:0000313" key="2">
    <source>
        <dbReference type="EMBL" id="SPC87523.1"/>
    </source>
</evidence>
<dbReference type="EMBL" id="OIVN01000926">
    <property type="protein sequence ID" value="SPC87523.1"/>
    <property type="molecule type" value="Genomic_DNA"/>
</dbReference>
<keyword evidence="1" id="KW-0472">Membrane</keyword>
<feature type="transmembrane region" description="Helical" evidence="1">
    <location>
        <begin position="13"/>
        <end position="32"/>
    </location>
</feature>
<proteinExistence type="predicted"/>